<dbReference type="Proteomes" id="UP000818029">
    <property type="component" value="Chromosome A02"/>
</dbReference>
<evidence type="ECO:0000313" key="2">
    <source>
        <dbReference type="Proteomes" id="UP000818029"/>
    </source>
</evidence>
<reference evidence="3" key="2">
    <citation type="submission" date="2025-08" db="UniProtKB">
        <authorList>
            <consortium name="RefSeq"/>
        </authorList>
    </citation>
    <scope>IDENTIFICATION</scope>
</reference>
<dbReference type="PANTHER" id="PTHR31286">
    <property type="entry name" value="GLYCINE-RICH CELL WALL STRUCTURAL PROTEIN 1.8-LIKE"/>
    <property type="match status" value="1"/>
</dbReference>
<feature type="domain" description="DUF4283" evidence="1">
    <location>
        <begin position="103"/>
        <end position="164"/>
    </location>
</feature>
<sequence>MTFGENSGLGSSIVEELIPKKVRFRDKEEEATSGIMVDTPSDQLTSWRDKLVGQSSKDVFNSLVDNDNIDILEGDVQKTFVNGVPSITFSDRIHQILVQGMDNTVILKLLGRNMGFTVLQNKIYDLWRPTAPMHMMDIENGYFLVKFQNKMDFKKALAEGPSIIFEFGEVVGKVVKLDLNTDSRTRGHFARLTVYVNLGEPLVSQILINGRTQKVEYEALSTICFHFGRYGHVENLCIFKSPKPTVEANHDLSATVPENQKLAMEESEKKDESYGLWMIVERKSRHKFRDNFQKSAEIQEKKREGSRFSCLNNRDLNNEFNDGEVADFQNSKEKEISPRNQYIKGVDPKINRLNDFVKNSNKGKQKECDGFGRDCLGVGLKTGQILVEQGDQQVGQTDSADRGTVAESL</sequence>
<dbReference type="InterPro" id="IPR040256">
    <property type="entry name" value="At4g02000-like"/>
</dbReference>
<protein>
    <recommendedName>
        <fullName evidence="1">DUF4283 domain-containing protein</fullName>
    </recommendedName>
</protein>
<organism evidence="2 3">
    <name type="scientific">Gossypium hirsutum</name>
    <name type="common">Upland cotton</name>
    <name type="synonym">Gossypium mexicanum</name>
    <dbReference type="NCBI Taxonomy" id="3635"/>
    <lineage>
        <taxon>Eukaryota</taxon>
        <taxon>Viridiplantae</taxon>
        <taxon>Streptophyta</taxon>
        <taxon>Embryophyta</taxon>
        <taxon>Tracheophyta</taxon>
        <taxon>Spermatophyta</taxon>
        <taxon>Magnoliopsida</taxon>
        <taxon>eudicotyledons</taxon>
        <taxon>Gunneridae</taxon>
        <taxon>Pentapetalae</taxon>
        <taxon>rosids</taxon>
        <taxon>malvids</taxon>
        <taxon>Malvales</taxon>
        <taxon>Malvaceae</taxon>
        <taxon>Malvoideae</taxon>
        <taxon>Gossypium</taxon>
    </lineage>
</organism>
<keyword evidence="2" id="KW-1185">Reference proteome</keyword>
<dbReference type="STRING" id="3635.A0A1U8NWI3"/>
<dbReference type="GeneID" id="107952485"/>
<name>A0A1U8NWI3_GOSHI</name>
<evidence type="ECO:0000313" key="3">
    <source>
        <dbReference type="RefSeq" id="XP_016743225.1"/>
    </source>
</evidence>
<dbReference type="AlphaFoldDB" id="A0A1U8NWI3"/>
<evidence type="ECO:0000259" key="1">
    <source>
        <dbReference type="Pfam" id="PF14111"/>
    </source>
</evidence>
<gene>
    <name evidence="3" type="primary">LOC107952485</name>
</gene>
<reference evidence="2" key="1">
    <citation type="journal article" date="2020" name="Nat. Genet.">
        <title>Genomic diversifications of five Gossypium allopolyploid species and their impact on cotton improvement.</title>
        <authorList>
            <person name="Chen Z.J."/>
            <person name="Sreedasyam A."/>
            <person name="Ando A."/>
            <person name="Song Q."/>
            <person name="De Santiago L.M."/>
            <person name="Hulse-Kemp A.M."/>
            <person name="Ding M."/>
            <person name="Ye W."/>
            <person name="Kirkbride R.C."/>
            <person name="Jenkins J."/>
            <person name="Plott C."/>
            <person name="Lovell J."/>
            <person name="Lin Y.M."/>
            <person name="Vaughn R."/>
            <person name="Liu B."/>
            <person name="Simpson S."/>
            <person name="Scheffler B.E."/>
            <person name="Wen L."/>
            <person name="Saski C.A."/>
            <person name="Grover C.E."/>
            <person name="Hu G."/>
            <person name="Conover J.L."/>
            <person name="Carlson J.W."/>
            <person name="Shu S."/>
            <person name="Boston L.B."/>
            <person name="Williams M."/>
            <person name="Peterson D.G."/>
            <person name="McGee K."/>
            <person name="Jones D.C."/>
            <person name="Wendel J.F."/>
            <person name="Stelly D.M."/>
            <person name="Grimwood J."/>
            <person name="Schmutz J."/>
        </authorList>
    </citation>
    <scope>NUCLEOTIDE SEQUENCE [LARGE SCALE GENOMIC DNA]</scope>
    <source>
        <strain evidence="2">cv. TM-1</strain>
    </source>
</reference>
<dbReference type="RefSeq" id="XP_016743225.1">
    <property type="nucleotide sequence ID" value="XM_016887736.1"/>
</dbReference>
<dbReference type="PANTHER" id="PTHR31286:SF173">
    <property type="entry name" value="DUF4283 DOMAIN-CONTAINING PROTEIN"/>
    <property type="match status" value="1"/>
</dbReference>
<proteinExistence type="predicted"/>
<dbReference type="InterPro" id="IPR025558">
    <property type="entry name" value="DUF4283"/>
</dbReference>
<dbReference type="Pfam" id="PF14111">
    <property type="entry name" value="DUF4283"/>
    <property type="match status" value="1"/>
</dbReference>
<accession>A0A1U8NWI3</accession>
<dbReference type="KEGG" id="ghi:107952485"/>
<dbReference type="PaxDb" id="3635-A0A1U8NWI3"/>